<keyword evidence="3" id="KW-0804">Transcription</keyword>
<dbReference type="EMBL" id="AXZF01000202">
    <property type="protein sequence ID" value="ERT63177.1"/>
    <property type="molecule type" value="Genomic_DNA"/>
</dbReference>
<dbReference type="GO" id="GO:0003700">
    <property type="term" value="F:DNA-binding transcription factor activity"/>
    <property type="evidence" value="ECO:0007669"/>
    <property type="project" value="TreeGrafter"/>
</dbReference>
<feature type="domain" description="HTH cro/C1-type" evidence="5">
    <location>
        <begin position="9"/>
        <end position="47"/>
    </location>
</feature>
<keyword evidence="2" id="KW-0238">DNA-binding</keyword>
<dbReference type="InterPro" id="IPR010982">
    <property type="entry name" value="Lambda_DNA-bd_dom_sf"/>
</dbReference>
<dbReference type="CDD" id="cd06267">
    <property type="entry name" value="PBP1_LacI_sugar_binding-like"/>
    <property type="match status" value="1"/>
</dbReference>
<dbReference type="RefSeq" id="WP_023052464.1">
    <property type="nucleotide sequence ID" value="NZ_CP173060.2"/>
</dbReference>
<evidence type="ECO:0000259" key="4">
    <source>
        <dbReference type="PROSITE" id="PS50932"/>
    </source>
</evidence>
<dbReference type="GO" id="GO:0000976">
    <property type="term" value="F:transcription cis-regulatory region binding"/>
    <property type="evidence" value="ECO:0007669"/>
    <property type="project" value="TreeGrafter"/>
</dbReference>
<dbReference type="HOGENOM" id="CLU_037628_6_2_0"/>
<name>U7UUS8_9FUSO</name>
<dbReference type="InterPro" id="IPR025997">
    <property type="entry name" value="SBP_2_dom"/>
</dbReference>
<dbReference type="STRING" id="1319815.HMPREF0202_02947"/>
<dbReference type="Gene3D" id="3.40.50.2300">
    <property type="match status" value="2"/>
</dbReference>
<dbReference type="CDD" id="cd01392">
    <property type="entry name" value="HTH_LacI"/>
    <property type="match status" value="1"/>
</dbReference>
<dbReference type="eggNOG" id="COG1609">
    <property type="taxonomic scope" value="Bacteria"/>
</dbReference>
<gene>
    <name evidence="6" type="ORF">HMPREF0202_02947</name>
</gene>
<comment type="caution">
    <text evidence="6">The sequence shown here is derived from an EMBL/GenBank/DDBJ whole genome shotgun (WGS) entry which is preliminary data.</text>
</comment>
<dbReference type="PANTHER" id="PTHR30146">
    <property type="entry name" value="LACI-RELATED TRANSCRIPTIONAL REPRESSOR"/>
    <property type="match status" value="1"/>
</dbReference>
<dbReference type="SMART" id="SM00354">
    <property type="entry name" value="HTH_LACI"/>
    <property type="match status" value="1"/>
</dbReference>
<dbReference type="InterPro" id="IPR028082">
    <property type="entry name" value="Peripla_BP_I"/>
</dbReference>
<keyword evidence="1" id="KW-0805">Transcription regulation</keyword>
<proteinExistence type="predicted"/>
<dbReference type="AlphaFoldDB" id="U7UUS8"/>
<organism evidence="6 7">
    <name type="scientific">Cetobacterium somerae ATCC BAA-474</name>
    <dbReference type="NCBI Taxonomy" id="1319815"/>
    <lineage>
        <taxon>Bacteria</taxon>
        <taxon>Fusobacteriati</taxon>
        <taxon>Fusobacteriota</taxon>
        <taxon>Fusobacteriia</taxon>
        <taxon>Fusobacteriales</taxon>
        <taxon>Fusobacteriaceae</taxon>
        <taxon>Cetobacterium</taxon>
    </lineage>
</organism>
<protein>
    <submittedName>
        <fullName evidence="6">Uncharacterized protein</fullName>
    </submittedName>
</protein>
<dbReference type="InterPro" id="IPR001387">
    <property type="entry name" value="Cro/C1-type_HTH"/>
</dbReference>
<reference evidence="6 7" key="1">
    <citation type="submission" date="2013-08" db="EMBL/GenBank/DDBJ databases">
        <authorList>
            <person name="Weinstock G."/>
            <person name="Sodergren E."/>
            <person name="Wylie T."/>
            <person name="Fulton L."/>
            <person name="Fulton R."/>
            <person name="Fronick C."/>
            <person name="O'Laughlin M."/>
            <person name="Godfrey J."/>
            <person name="Miner T."/>
            <person name="Herter B."/>
            <person name="Appelbaum E."/>
            <person name="Cordes M."/>
            <person name="Lek S."/>
            <person name="Wollam A."/>
            <person name="Pepin K.H."/>
            <person name="Palsikar V.B."/>
            <person name="Mitreva M."/>
            <person name="Wilson R.K."/>
        </authorList>
    </citation>
    <scope>NUCLEOTIDE SEQUENCE [LARGE SCALE GENOMIC DNA]</scope>
    <source>
        <strain evidence="6 7">ATCC BAA-474</strain>
    </source>
</reference>
<evidence type="ECO:0000256" key="1">
    <source>
        <dbReference type="ARBA" id="ARBA00023015"/>
    </source>
</evidence>
<dbReference type="Pfam" id="PF00356">
    <property type="entry name" value="LacI"/>
    <property type="match status" value="1"/>
</dbReference>
<evidence type="ECO:0000313" key="7">
    <source>
        <dbReference type="Proteomes" id="UP000017081"/>
    </source>
</evidence>
<sequence length="339" mass="38951">MKIDSIKIAEIAGVSRSTVSRVLNNHPNVSKKNREKILKIIDEYNYIPNLNAQTLAGKKNKVIGIFIYEPNMINRTTAMDTAYFMNFTDTVVKEAFLKNHQILVDYIKDSNDEKRIETFFKNGNVCSGIFIGFLKNNLFLEKMIESEYKVVVVDYDTKLNSKAKQTLYINTDDYGGAAAAMEKILNKNNNKVLFFSGDMKKLSGVERERAYIDTLNNKSIIVDRNLIYESDYSKEKAYKNMKKVLKNKIEFDSIFSASDNMLFGVVRALSEEKIDYKKLEIWGFDNLKYTVPMGLKTVSPMLKDTAKKSIEFLISDSITSTVEYTKTKLVENMSDYFED</sequence>
<evidence type="ECO:0000259" key="5">
    <source>
        <dbReference type="PROSITE" id="PS50943"/>
    </source>
</evidence>
<evidence type="ECO:0000313" key="6">
    <source>
        <dbReference type="EMBL" id="ERT63177.1"/>
    </source>
</evidence>
<dbReference type="PROSITE" id="PS50932">
    <property type="entry name" value="HTH_LACI_2"/>
    <property type="match status" value="1"/>
</dbReference>
<accession>U7UUS8</accession>
<dbReference type="SUPFAM" id="SSF53822">
    <property type="entry name" value="Periplasmic binding protein-like I"/>
    <property type="match status" value="1"/>
</dbReference>
<dbReference type="InterPro" id="IPR000843">
    <property type="entry name" value="HTH_LacI"/>
</dbReference>
<feature type="domain" description="HTH lacI-type" evidence="4">
    <location>
        <begin position="8"/>
        <end position="57"/>
    </location>
</feature>
<dbReference type="Gene3D" id="1.10.260.40">
    <property type="entry name" value="lambda repressor-like DNA-binding domains"/>
    <property type="match status" value="1"/>
</dbReference>
<evidence type="ECO:0000256" key="2">
    <source>
        <dbReference type="ARBA" id="ARBA00023125"/>
    </source>
</evidence>
<evidence type="ECO:0000256" key="3">
    <source>
        <dbReference type="ARBA" id="ARBA00023163"/>
    </source>
</evidence>
<dbReference type="PANTHER" id="PTHR30146:SF109">
    <property type="entry name" value="HTH-TYPE TRANSCRIPTIONAL REGULATOR GALS"/>
    <property type="match status" value="1"/>
</dbReference>
<dbReference type="Pfam" id="PF13407">
    <property type="entry name" value="Peripla_BP_4"/>
    <property type="match status" value="1"/>
</dbReference>
<dbReference type="SUPFAM" id="SSF47413">
    <property type="entry name" value="lambda repressor-like DNA-binding domains"/>
    <property type="match status" value="1"/>
</dbReference>
<dbReference type="PROSITE" id="PS50943">
    <property type="entry name" value="HTH_CROC1"/>
    <property type="match status" value="1"/>
</dbReference>
<dbReference type="Proteomes" id="UP000017081">
    <property type="component" value="Unassembled WGS sequence"/>
</dbReference>
<keyword evidence="7" id="KW-1185">Reference proteome</keyword>